<dbReference type="Proteomes" id="UP001060070">
    <property type="component" value="Chromosome"/>
</dbReference>
<feature type="transmembrane region" description="Helical" evidence="6">
    <location>
        <begin position="138"/>
        <end position="159"/>
    </location>
</feature>
<accession>A0AB38T932</accession>
<organism evidence="7 8">
    <name type="scientific">Mesorhizobium ciceri</name>
    <dbReference type="NCBI Taxonomy" id="39645"/>
    <lineage>
        <taxon>Bacteria</taxon>
        <taxon>Pseudomonadati</taxon>
        <taxon>Pseudomonadota</taxon>
        <taxon>Alphaproteobacteria</taxon>
        <taxon>Hyphomicrobiales</taxon>
        <taxon>Phyllobacteriaceae</taxon>
        <taxon>Mesorhizobium</taxon>
    </lineage>
</organism>
<keyword evidence="2" id="KW-1003">Cell membrane</keyword>
<sequence>MSFDALFSTSICYGNGAPQAGWTLALPITLPLAAILLLYVAGAGRLWRRSGRGRRLRSRQALLFAAGWSVLAFALVSPIHALGEHVFAAHMIEHELLMAVAAPLLVASRPTAAMMWALPVQLRQIFGAAGHANALRAVWAFISRPVVATVLHGAAIWIWHVPALFEAALQQGFLHYAQHASFLGSGLLFWWVLLPGLGREQACGNAVMHLFFTSLHTGLLGVLLVVSPRLWYPDNAIGSDLWGLNPLEDQQLAGLVMWIPAGLIYGGAALLLVALWIQTSGRRQQAFQQLRIV</sequence>
<protein>
    <submittedName>
        <fullName evidence="7">Cytochrome c oxidase assembly protein</fullName>
    </submittedName>
</protein>
<dbReference type="EMBL" id="CP088147">
    <property type="protein sequence ID" value="UTU51481.1"/>
    <property type="molecule type" value="Genomic_DNA"/>
</dbReference>
<evidence type="ECO:0000313" key="8">
    <source>
        <dbReference type="Proteomes" id="UP001060070"/>
    </source>
</evidence>
<feature type="transmembrane region" description="Helical" evidence="6">
    <location>
        <begin position="252"/>
        <end position="277"/>
    </location>
</feature>
<dbReference type="AlphaFoldDB" id="A0AB38T932"/>
<evidence type="ECO:0000256" key="6">
    <source>
        <dbReference type="SAM" id="Phobius"/>
    </source>
</evidence>
<comment type="subcellular location">
    <subcellularLocation>
        <location evidence="1">Cell membrane</location>
        <topology evidence="1">Multi-pass membrane protein</topology>
    </subcellularLocation>
</comment>
<feature type="transmembrane region" description="Helical" evidence="6">
    <location>
        <begin position="210"/>
        <end position="232"/>
    </location>
</feature>
<evidence type="ECO:0000313" key="7">
    <source>
        <dbReference type="EMBL" id="UTU51481.1"/>
    </source>
</evidence>
<dbReference type="GO" id="GO:0005886">
    <property type="term" value="C:plasma membrane"/>
    <property type="evidence" value="ECO:0007669"/>
    <property type="project" value="UniProtKB-SubCell"/>
</dbReference>
<evidence type="ECO:0000256" key="3">
    <source>
        <dbReference type="ARBA" id="ARBA00022692"/>
    </source>
</evidence>
<evidence type="ECO:0000256" key="1">
    <source>
        <dbReference type="ARBA" id="ARBA00004651"/>
    </source>
</evidence>
<keyword evidence="5 6" id="KW-0472">Membrane</keyword>
<proteinExistence type="predicted"/>
<name>A0AB38T932_9HYPH</name>
<dbReference type="InterPro" id="IPR019108">
    <property type="entry name" value="Caa3_assmbl_CtaG-rel"/>
</dbReference>
<reference evidence="7 8" key="1">
    <citation type="journal article" date="2022" name="Microbiol. Resour. Announc.">
        <title>Complete Genome Sequence of Mesorhizobium ciceri Strain R30, a Rhizobium Used as a Commercial Inoculant for Chickpea in Argentina.</title>
        <authorList>
            <person name="Foresto E."/>
            <person name="Revale S."/>
            <person name="Primo E."/>
            <person name="Nievas F."/>
            <person name="Carezzano E."/>
            <person name="Puente M."/>
            <person name="Alzari P."/>
            <person name="Mart M."/>
            <person name="Ben-Assaya M."/>
            <person name="Mornico D."/>
            <person name="Santoro M."/>
            <person name="Mart F."/>
            <person name="Giordano W."/>
            <person name="Bogino P."/>
        </authorList>
    </citation>
    <scope>NUCLEOTIDE SEQUENCE [LARGE SCALE GENOMIC DNA]</scope>
    <source>
        <strain evidence="7 8">R30</strain>
    </source>
</reference>
<feature type="transmembrane region" description="Helical" evidence="6">
    <location>
        <begin position="179"/>
        <end position="198"/>
    </location>
</feature>
<dbReference type="Pfam" id="PF09678">
    <property type="entry name" value="Caa3_CtaG"/>
    <property type="match status" value="1"/>
</dbReference>
<feature type="transmembrane region" description="Helical" evidence="6">
    <location>
        <begin position="61"/>
        <end position="81"/>
    </location>
</feature>
<evidence type="ECO:0000256" key="4">
    <source>
        <dbReference type="ARBA" id="ARBA00022989"/>
    </source>
</evidence>
<keyword evidence="4 6" id="KW-1133">Transmembrane helix</keyword>
<keyword evidence="3 6" id="KW-0812">Transmembrane</keyword>
<keyword evidence="8" id="KW-1185">Reference proteome</keyword>
<feature type="transmembrane region" description="Helical" evidence="6">
    <location>
        <begin position="20"/>
        <end position="40"/>
    </location>
</feature>
<evidence type="ECO:0000256" key="2">
    <source>
        <dbReference type="ARBA" id="ARBA00022475"/>
    </source>
</evidence>
<dbReference type="RefSeq" id="WP_024502348.1">
    <property type="nucleotide sequence ID" value="NZ_CP088147.1"/>
</dbReference>
<gene>
    <name evidence="7" type="ORF">LRP29_29135</name>
</gene>
<feature type="transmembrane region" description="Helical" evidence="6">
    <location>
        <begin position="96"/>
        <end position="118"/>
    </location>
</feature>
<evidence type="ECO:0000256" key="5">
    <source>
        <dbReference type="ARBA" id="ARBA00023136"/>
    </source>
</evidence>